<evidence type="ECO:0000256" key="2">
    <source>
        <dbReference type="ARBA" id="ARBA00022692"/>
    </source>
</evidence>
<dbReference type="RefSeq" id="WP_252955327.1">
    <property type="nucleotide sequence ID" value="NZ_JAFIRR010000147.1"/>
</dbReference>
<gene>
    <name evidence="7" type="ORF">JYK14_21430</name>
</gene>
<evidence type="ECO:0000256" key="5">
    <source>
        <dbReference type="SAM" id="Phobius"/>
    </source>
</evidence>
<dbReference type="Pfam" id="PF01957">
    <property type="entry name" value="NfeD"/>
    <property type="match status" value="1"/>
</dbReference>
<keyword evidence="8" id="KW-1185">Reference proteome</keyword>
<dbReference type="InterPro" id="IPR052165">
    <property type="entry name" value="Membrane_assoc_protease"/>
</dbReference>
<keyword evidence="4 5" id="KW-0472">Membrane</keyword>
<dbReference type="Proteomes" id="UP001523392">
    <property type="component" value="Unassembled WGS sequence"/>
</dbReference>
<sequence length="142" mass="15106">MEPGLIWVLAGLLLLLAELILPGIFLLWVGLAAIGTGLVQLAVVTTFAMDATCFLVLLGAGIWLSLTLRRGRPPPAAQVNAPGAGLIGRSGILLPVERYGLRVRIGDSDWPARLPRDMRVPEGPVQVRVEAVDGTTLIVKPE</sequence>
<evidence type="ECO:0000313" key="7">
    <source>
        <dbReference type="EMBL" id="MCO6418699.1"/>
    </source>
</evidence>
<comment type="subcellular location">
    <subcellularLocation>
        <location evidence="1">Membrane</location>
        <topology evidence="1">Multi-pass membrane protein</topology>
    </subcellularLocation>
</comment>
<dbReference type="InterPro" id="IPR012340">
    <property type="entry name" value="NA-bd_OB-fold"/>
</dbReference>
<organism evidence="7 8">
    <name type="scientific">Siccirubricoccus soli</name>
    <dbReference type="NCBI Taxonomy" id="2899147"/>
    <lineage>
        <taxon>Bacteria</taxon>
        <taxon>Pseudomonadati</taxon>
        <taxon>Pseudomonadota</taxon>
        <taxon>Alphaproteobacteria</taxon>
        <taxon>Acetobacterales</taxon>
        <taxon>Roseomonadaceae</taxon>
        <taxon>Siccirubricoccus</taxon>
    </lineage>
</organism>
<evidence type="ECO:0000313" key="8">
    <source>
        <dbReference type="Proteomes" id="UP001523392"/>
    </source>
</evidence>
<proteinExistence type="predicted"/>
<dbReference type="Gene3D" id="2.40.50.140">
    <property type="entry name" value="Nucleic acid-binding proteins"/>
    <property type="match status" value="1"/>
</dbReference>
<dbReference type="PANTHER" id="PTHR33507">
    <property type="entry name" value="INNER MEMBRANE PROTEIN YBBJ"/>
    <property type="match status" value="1"/>
</dbReference>
<accession>A0ABT1D9Z7</accession>
<feature type="transmembrane region" description="Helical" evidence="5">
    <location>
        <begin position="6"/>
        <end position="29"/>
    </location>
</feature>
<dbReference type="PANTHER" id="PTHR33507:SF3">
    <property type="entry name" value="INNER MEMBRANE PROTEIN YBBJ"/>
    <property type="match status" value="1"/>
</dbReference>
<dbReference type="EMBL" id="JAFIRR010000147">
    <property type="protein sequence ID" value="MCO6418699.1"/>
    <property type="molecule type" value="Genomic_DNA"/>
</dbReference>
<feature type="transmembrane region" description="Helical" evidence="5">
    <location>
        <begin position="41"/>
        <end position="66"/>
    </location>
</feature>
<evidence type="ECO:0000256" key="4">
    <source>
        <dbReference type="ARBA" id="ARBA00023136"/>
    </source>
</evidence>
<evidence type="ECO:0000256" key="3">
    <source>
        <dbReference type="ARBA" id="ARBA00022989"/>
    </source>
</evidence>
<name>A0ABT1D9Z7_9PROT</name>
<evidence type="ECO:0000256" key="1">
    <source>
        <dbReference type="ARBA" id="ARBA00004141"/>
    </source>
</evidence>
<comment type="caution">
    <text evidence="7">The sequence shown here is derived from an EMBL/GenBank/DDBJ whole genome shotgun (WGS) entry which is preliminary data.</text>
</comment>
<protein>
    <submittedName>
        <fullName evidence="7">NfeD family protein</fullName>
    </submittedName>
</protein>
<reference evidence="7 8" key="1">
    <citation type="submission" date="2021-12" db="EMBL/GenBank/DDBJ databases">
        <title>Siccirubricoccus leaddurans sp. nov., a high concentration Zn2+ tolerance bacterium.</title>
        <authorList>
            <person name="Cao Y."/>
        </authorList>
    </citation>
    <scope>NUCLEOTIDE SEQUENCE [LARGE SCALE GENOMIC DNA]</scope>
    <source>
        <strain evidence="7 8">KC 17139</strain>
    </source>
</reference>
<feature type="domain" description="NfeD-like C-terminal" evidence="6">
    <location>
        <begin position="85"/>
        <end position="141"/>
    </location>
</feature>
<keyword evidence="2 5" id="KW-0812">Transmembrane</keyword>
<evidence type="ECO:0000259" key="6">
    <source>
        <dbReference type="Pfam" id="PF01957"/>
    </source>
</evidence>
<dbReference type="InterPro" id="IPR002810">
    <property type="entry name" value="NfeD-like_C"/>
</dbReference>
<keyword evidence="3 5" id="KW-1133">Transmembrane helix</keyword>